<dbReference type="SUPFAM" id="SSF54160">
    <property type="entry name" value="Chromo domain-like"/>
    <property type="match status" value="1"/>
</dbReference>
<protein>
    <submittedName>
        <fullName evidence="9">SNF2 family DNA-dependent ATPase</fullName>
    </submittedName>
</protein>
<dbReference type="EMBL" id="NBII01000002">
    <property type="protein sequence ID" value="PAV22473.1"/>
    <property type="molecule type" value="Genomic_DNA"/>
</dbReference>
<evidence type="ECO:0000256" key="4">
    <source>
        <dbReference type="ARBA" id="ARBA00022840"/>
    </source>
</evidence>
<dbReference type="GO" id="GO:0003677">
    <property type="term" value="F:DNA binding"/>
    <property type="evidence" value="ECO:0007669"/>
    <property type="project" value="TreeGrafter"/>
</dbReference>
<dbReference type="PROSITE" id="PS51194">
    <property type="entry name" value="HELICASE_CTER"/>
    <property type="match status" value="1"/>
</dbReference>
<dbReference type="InterPro" id="IPR049730">
    <property type="entry name" value="SNF2/RAD54-like_C"/>
</dbReference>
<evidence type="ECO:0000256" key="6">
    <source>
        <dbReference type="SAM" id="MobiDB-lite"/>
    </source>
</evidence>
<feature type="compositionally biased region" description="Acidic residues" evidence="6">
    <location>
        <begin position="191"/>
        <end position="200"/>
    </location>
</feature>
<dbReference type="CDD" id="cd18793">
    <property type="entry name" value="SF2_C_SNF"/>
    <property type="match status" value="1"/>
</dbReference>
<keyword evidence="5" id="KW-0539">Nucleus</keyword>
<feature type="compositionally biased region" description="Low complexity" evidence="6">
    <location>
        <begin position="230"/>
        <end position="241"/>
    </location>
</feature>
<keyword evidence="3" id="KW-0378">Hydrolase</keyword>
<dbReference type="InterPro" id="IPR056616">
    <property type="entry name" value="Chromo_MIT1"/>
</dbReference>
<sequence>MSTLGSPSDLFTAGEQAPSTSADPIGSTPGSSGSVHATHTISPKDASFYVEVPKLSPESLRKYESANIHDSEALSWGETPANPLYVRGELHLDGQVWLFVKYDDGLFRKFSPSEIKKKLPQLAAKYATRKIRKRHLITTDPNYYVIHPDFNNGPNSLYFTYNADDDDETSEYVHVKRRSREGSSSSRSESQFEETDEESDYQPRRSSRAAKKISYATHDDSDFGEEEMSSAESNDYNSSSGRSERIKSKKIRRGPKPAYGRICSRFDKYYSYDMTPALQRHYDVCEKCHRAPSHILLERAKRSKKKRRRDDDELDPNDEEYLTRLGGWVRCLKCCTASHWRCLSAVQRSEIVKAVRARAETKDSLTNAAAIRFKDLETDEATDFVCGSCSKGGICMICHEIAIKPETKEKEIAPSDDTITKMEVDGELDKGLEIQESGSGEGSTEPLFRCFRCKRLAHYHHLTKPDEDSATVAEVADHYQEVNKWECRDCVSYTLPVDKIIAWRPYPADAKDEYMDQLSLPKYRENLPREYLIKWKTRSYRRPTWVPHMWLLSTHMARLKNFYEMGPRIQLSDNQDDNKERTINDEHALMTEGSSREASLEASQMVPEGPPTSMPDAETRIPKMWKTVERILDVRIWTPLKDDQSNTGFSNGKLPADIQKEFDNAFELGIEPSGDFDEGINEFEKRTGRKLQDNDADKIVWAFIKWDDLPYDEATWDSPPRPGELGYHEYCRAFKSFLFARTVTVERRSSSFYKTLDESGGRFASKLKIPSDGMYDIGQDEKSKLMPFQIEGVNWLSYNFAKKYSSILADEMGLGKTVQIITFLGLLHSKLDLYPFLIVVPNSTISNWVREFSRWAPNLRVVPFYGEAESRKIIMKYELHHEKAAPGTTGAKYHVLVTTYETVTGKNDFHTVFKKNPRWELLIVDEGQRLKSDTNMIFKRLSELNSGIRILMTGTPLNNNIRELFSLLNFLDPSTWDDVDALESEYEVLDEERVKKLHEMLRPYFLRRVKADVLSLPLRLNEVIVPVSLAPLQKEIYKSIISKNVDLLRSLTINPSARVNKSHAKRSNMRNILMELRKCTQHPYLVHEDIEPKNLSVEETHSKLIDASSKLRLLKMLLPKLKAKGHRILLFSQFKLALNIIEDFLQGEGYKFLRLDGDTKQADRQKSVDTFNHDNSDVFIFILTTRAGGVGINLWSADTVILFDPDFNPHQDLQAIARAHRYGQTKRCLVFKLMTKDTVEEKIMQVGKKKLVLDHLIVQKIHEDDTEDLKSLLTFGAKALFEENNEDRDINYTENDVDDLINKIETEVVEEENNEAFSFARVWSTHKETLDDLIEAENAEETEDSWAQTLKKIAEKRSQLEVKEREKMGRGARRKTAGIKNYYIGDSPEKSPKAKKRRHHDDSSGDEYSRPQSVASEATSASEVILGEDLDLVAHPPAPKGPAQTDSDPFTWQGHSNTTLPQLHPPSGYLNGLAELCSLCSTVHKPGQCPQSENAVNLASYRRILVFSIDLSYTERSLAISLIDEQLERLGCTHLTLDQPRKPIKKASIANNNHADVPDSTSVSG</sequence>
<dbReference type="PROSITE" id="PS51192">
    <property type="entry name" value="HELICASE_ATP_BIND_1"/>
    <property type="match status" value="1"/>
</dbReference>
<dbReference type="GO" id="GO:0140658">
    <property type="term" value="F:ATP-dependent chromatin remodeler activity"/>
    <property type="evidence" value="ECO:0007669"/>
    <property type="project" value="TreeGrafter"/>
</dbReference>
<dbReference type="GO" id="GO:0000785">
    <property type="term" value="C:chromatin"/>
    <property type="evidence" value="ECO:0007669"/>
    <property type="project" value="TreeGrafter"/>
</dbReference>
<feature type="domain" description="Helicase ATP-binding" evidence="7">
    <location>
        <begin position="797"/>
        <end position="974"/>
    </location>
</feature>
<evidence type="ECO:0000256" key="5">
    <source>
        <dbReference type="ARBA" id="ARBA00023242"/>
    </source>
</evidence>
<dbReference type="InterPro" id="IPR016197">
    <property type="entry name" value="Chromo-like_dom_sf"/>
</dbReference>
<dbReference type="SMART" id="SM00487">
    <property type="entry name" value="DEXDc"/>
    <property type="match status" value="1"/>
</dbReference>
<feature type="compositionally biased region" description="Basic and acidic residues" evidence="6">
    <location>
        <begin position="590"/>
        <end position="599"/>
    </location>
</feature>
<dbReference type="GO" id="GO:0003682">
    <property type="term" value="F:chromatin binding"/>
    <property type="evidence" value="ECO:0007669"/>
    <property type="project" value="TreeGrafter"/>
</dbReference>
<dbReference type="Proteomes" id="UP000217199">
    <property type="component" value="Unassembled WGS sequence"/>
</dbReference>
<evidence type="ECO:0000256" key="2">
    <source>
        <dbReference type="ARBA" id="ARBA00022741"/>
    </source>
</evidence>
<dbReference type="GO" id="GO:0042393">
    <property type="term" value="F:histone binding"/>
    <property type="evidence" value="ECO:0007669"/>
    <property type="project" value="TreeGrafter"/>
</dbReference>
<dbReference type="SUPFAM" id="SSF52540">
    <property type="entry name" value="P-loop containing nucleoside triphosphate hydrolases"/>
    <property type="match status" value="2"/>
</dbReference>
<feature type="region of interest" description="Disordered" evidence="6">
    <location>
        <begin position="171"/>
        <end position="256"/>
    </location>
</feature>
<dbReference type="STRING" id="2282107.A0A286US94"/>
<dbReference type="InterPro" id="IPR001650">
    <property type="entry name" value="Helicase_C-like"/>
</dbReference>
<dbReference type="InterPro" id="IPR027417">
    <property type="entry name" value="P-loop_NTPase"/>
</dbReference>
<name>A0A286US94_9AGAM</name>
<dbReference type="InterPro" id="IPR000330">
    <property type="entry name" value="SNF2_N"/>
</dbReference>
<dbReference type="OrthoDB" id="5857104at2759"/>
<dbReference type="FunCoup" id="A0A286US94">
    <property type="interactions" value="18"/>
</dbReference>
<feature type="region of interest" description="Disordered" evidence="6">
    <location>
        <begin position="1"/>
        <end position="39"/>
    </location>
</feature>
<dbReference type="InterPro" id="IPR038718">
    <property type="entry name" value="SNF2-like_sf"/>
</dbReference>
<dbReference type="GO" id="GO:0016887">
    <property type="term" value="F:ATP hydrolysis activity"/>
    <property type="evidence" value="ECO:0007669"/>
    <property type="project" value="TreeGrafter"/>
</dbReference>
<evidence type="ECO:0000259" key="7">
    <source>
        <dbReference type="PROSITE" id="PS51192"/>
    </source>
</evidence>
<dbReference type="GO" id="GO:0005524">
    <property type="term" value="F:ATP binding"/>
    <property type="evidence" value="ECO:0007669"/>
    <property type="project" value="UniProtKB-KW"/>
</dbReference>
<dbReference type="Pfam" id="PF00271">
    <property type="entry name" value="Helicase_C"/>
    <property type="match status" value="1"/>
</dbReference>
<dbReference type="GO" id="GO:0005634">
    <property type="term" value="C:nucleus"/>
    <property type="evidence" value="ECO:0007669"/>
    <property type="project" value="UniProtKB-SubCell"/>
</dbReference>
<dbReference type="Pfam" id="PF00176">
    <property type="entry name" value="SNF2-rel_dom"/>
    <property type="match status" value="1"/>
</dbReference>
<feature type="region of interest" description="Disordered" evidence="6">
    <location>
        <begin position="1362"/>
        <end position="1421"/>
    </location>
</feature>
<dbReference type="PANTHER" id="PTHR45623">
    <property type="entry name" value="CHROMODOMAIN-HELICASE-DNA-BINDING PROTEIN 3-RELATED-RELATED"/>
    <property type="match status" value="1"/>
</dbReference>
<feature type="region of interest" description="Disordered" evidence="6">
    <location>
        <begin position="1433"/>
        <end position="1460"/>
    </location>
</feature>
<proteinExistence type="predicted"/>
<dbReference type="SMART" id="SM00490">
    <property type="entry name" value="HELICc"/>
    <property type="match status" value="1"/>
</dbReference>
<dbReference type="Gene3D" id="2.40.50.40">
    <property type="match status" value="2"/>
</dbReference>
<evidence type="ECO:0000313" key="9">
    <source>
        <dbReference type="EMBL" id="PAV22473.1"/>
    </source>
</evidence>
<dbReference type="InParanoid" id="A0A286US94"/>
<dbReference type="Pfam" id="PF23615">
    <property type="entry name" value="Chromo_MIT1"/>
    <property type="match status" value="1"/>
</dbReference>
<keyword evidence="4" id="KW-0067">ATP-binding</keyword>
<evidence type="ECO:0000313" key="10">
    <source>
        <dbReference type="Proteomes" id="UP000217199"/>
    </source>
</evidence>
<gene>
    <name evidence="9" type="ORF">PNOK_0243000</name>
</gene>
<evidence type="ECO:0000259" key="8">
    <source>
        <dbReference type="PROSITE" id="PS51194"/>
    </source>
</evidence>
<dbReference type="PANTHER" id="PTHR45623:SF17">
    <property type="entry name" value="CHROMODOMAIN-HELICASE-DNA-BINDING PROTEIN 3-RELATED"/>
    <property type="match status" value="1"/>
</dbReference>
<feature type="domain" description="Helicase C-terminal" evidence="8">
    <location>
        <begin position="1113"/>
        <end position="1265"/>
    </location>
</feature>
<dbReference type="InterPro" id="IPR014001">
    <property type="entry name" value="Helicase_ATP-bd"/>
</dbReference>
<feature type="compositionally biased region" description="Polar residues" evidence="6">
    <location>
        <begin position="1549"/>
        <end position="1565"/>
    </location>
</feature>
<organism evidence="9 10">
    <name type="scientific">Pyrrhoderma noxium</name>
    <dbReference type="NCBI Taxonomy" id="2282107"/>
    <lineage>
        <taxon>Eukaryota</taxon>
        <taxon>Fungi</taxon>
        <taxon>Dikarya</taxon>
        <taxon>Basidiomycota</taxon>
        <taxon>Agaricomycotina</taxon>
        <taxon>Agaricomycetes</taxon>
        <taxon>Hymenochaetales</taxon>
        <taxon>Hymenochaetaceae</taxon>
        <taxon>Pyrrhoderma</taxon>
    </lineage>
</organism>
<feature type="compositionally biased region" description="Polar residues" evidence="6">
    <location>
        <begin position="17"/>
        <end position="39"/>
    </location>
</feature>
<evidence type="ECO:0000256" key="3">
    <source>
        <dbReference type="ARBA" id="ARBA00022801"/>
    </source>
</evidence>
<feature type="compositionally biased region" description="Basic and acidic residues" evidence="6">
    <location>
        <begin position="1400"/>
        <end position="1409"/>
    </location>
</feature>
<dbReference type="Gene3D" id="3.40.50.10810">
    <property type="entry name" value="Tandem AAA-ATPase domain"/>
    <property type="match status" value="1"/>
</dbReference>
<keyword evidence="10" id="KW-1185">Reference proteome</keyword>
<dbReference type="Gene3D" id="3.40.50.300">
    <property type="entry name" value="P-loop containing nucleotide triphosphate hydrolases"/>
    <property type="match status" value="1"/>
</dbReference>
<feature type="region of interest" description="Disordered" evidence="6">
    <location>
        <begin position="1546"/>
        <end position="1565"/>
    </location>
</feature>
<feature type="compositionally biased region" description="Polar residues" evidence="6">
    <location>
        <begin position="1444"/>
        <end position="1460"/>
    </location>
</feature>
<evidence type="ECO:0000256" key="1">
    <source>
        <dbReference type="ARBA" id="ARBA00004123"/>
    </source>
</evidence>
<keyword evidence="2" id="KW-0547">Nucleotide-binding</keyword>
<comment type="subcellular location">
    <subcellularLocation>
        <location evidence="1">Nucleus</location>
    </subcellularLocation>
</comment>
<feature type="region of interest" description="Disordered" evidence="6">
    <location>
        <begin position="590"/>
        <end position="618"/>
    </location>
</feature>
<accession>A0A286US94</accession>
<comment type="caution">
    <text evidence="9">The sequence shown here is derived from an EMBL/GenBank/DDBJ whole genome shotgun (WGS) entry which is preliminary data.</text>
</comment>
<reference evidence="9 10" key="1">
    <citation type="journal article" date="2017" name="Mol. Ecol.">
        <title>Comparative and population genomic landscape of Phellinus noxius: A hypervariable fungus causing root rot in trees.</title>
        <authorList>
            <person name="Chung C.L."/>
            <person name="Lee T.J."/>
            <person name="Akiba M."/>
            <person name="Lee H.H."/>
            <person name="Kuo T.H."/>
            <person name="Liu D."/>
            <person name="Ke H.M."/>
            <person name="Yokoi T."/>
            <person name="Roa M.B."/>
            <person name="Lu M.J."/>
            <person name="Chang Y.Y."/>
            <person name="Ann P.J."/>
            <person name="Tsai J.N."/>
            <person name="Chen C.Y."/>
            <person name="Tzean S.S."/>
            <person name="Ota Y."/>
            <person name="Hattori T."/>
            <person name="Sahashi N."/>
            <person name="Liou R.F."/>
            <person name="Kikuchi T."/>
            <person name="Tsai I.J."/>
        </authorList>
    </citation>
    <scope>NUCLEOTIDE SEQUENCE [LARGE SCALE GENOMIC DNA]</scope>
    <source>
        <strain evidence="9 10">FFPRI411160</strain>
    </source>
</reference>